<dbReference type="RefSeq" id="WP_315746991.1">
    <property type="nucleotide sequence ID" value="NZ_JAVYAA010000007.1"/>
</dbReference>
<organism evidence="1 2">
    <name type="scientific">Paenibacillus suaedae</name>
    <dbReference type="NCBI Taxonomy" id="3077233"/>
    <lineage>
        <taxon>Bacteria</taxon>
        <taxon>Bacillati</taxon>
        <taxon>Bacillota</taxon>
        <taxon>Bacilli</taxon>
        <taxon>Bacillales</taxon>
        <taxon>Paenibacillaceae</taxon>
        <taxon>Paenibacillus</taxon>
    </lineage>
</organism>
<dbReference type="EMBL" id="JAVYAA010000007">
    <property type="protein sequence ID" value="MDT8979326.1"/>
    <property type="molecule type" value="Genomic_DNA"/>
</dbReference>
<evidence type="ECO:0000313" key="1">
    <source>
        <dbReference type="EMBL" id="MDT8979326.1"/>
    </source>
</evidence>
<dbReference type="Proteomes" id="UP001250538">
    <property type="component" value="Unassembled WGS sequence"/>
</dbReference>
<dbReference type="Gene3D" id="2.20.110.10">
    <property type="entry name" value="Histone H3 K4-specific methyltransferase SET7/9 N-terminal domain"/>
    <property type="match status" value="1"/>
</dbReference>
<name>A0AAJ2K0H5_9BACL</name>
<gene>
    <name evidence="1" type="ORF">RQP50_24110</name>
</gene>
<evidence type="ECO:0000313" key="2">
    <source>
        <dbReference type="Proteomes" id="UP001250538"/>
    </source>
</evidence>
<comment type="caution">
    <text evidence="1">The sequence shown here is derived from an EMBL/GenBank/DDBJ whole genome shotgun (WGS) entry which is preliminary data.</text>
</comment>
<protein>
    <submittedName>
        <fullName evidence="1">Toxin-antitoxin system YwqK family antitoxin</fullName>
    </submittedName>
</protein>
<dbReference type="AlphaFoldDB" id="A0AAJ2K0H5"/>
<sequence>MGDKEINYSLEEIIDEGVDFGDLWYSSSSDEVLDNAEDENGSPFNGIAYETYANGMLRYFSIYKNGFQHGLTHEFYESGKTKSKQLMERGQIIGKKISWYENGEIKSIGEYENGIELNYQEWDENGNLAVSRVLSEICDNYKLLNLRREQRKNEQTDLN</sequence>
<proteinExistence type="predicted"/>
<accession>A0AAJ2K0H5</accession>
<reference evidence="2" key="1">
    <citation type="submission" date="2023-09" db="EMBL/GenBank/DDBJ databases">
        <title>Paenibacillus sp. chi10 Genome sequencing and assembly.</title>
        <authorList>
            <person name="Kim I."/>
        </authorList>
    </citation>
    <scope>NUCLEOTIDE SEQUENCE [LARGE SCALE GENOMIC DNA]</scope>
    <source>
        <strain evidence="2">chi10</strain>
    </source>
</reference>
<keyword evidence="2" id="KW-1185">Reference proteome</keyword>
<dbReference type="SUPFAM" id="SSF82185">
    <property type="entry name" value="Histone H3 K4-specific methyltransferase SET7/9 N-terminal domain"/>
    <property type="match status" value="1"/>
</dbReference>